<feature type="transmembrane region" description="Helical" evidence="6">
    <location>
        <begin position="110"/>
        <end position="128"/>
    </location>
</feature>
<feature type="transmembrane region" description="Helical" evidence="6">
    <location>
        <begin position="194"/>
        <end position="213"/>
    </location>
</feature>
<evidence type="ECO:0000256" key="5">
    <source>
        <dbReference type="ARBA" id="ARBA00023136"/>
    </source>
</evidence>
<feature type="transmembrane region" description="Helical" evidence="6">
    <location>
        <begin position="6"/>
        <end position="23"/>
    </location>
</feature>
<dbReference type="PANTHER" id="PTHR31885:SF6">
    <property type="entry name" value="GH04784P"/>
    <property type="match status" value="1"/>
</dbReference>
<dbReference type="Proteomes" id="UP000823937">
    <property type="component" value="Unassembled WGS sequence"/>
</dbReference>
<dbReference type="PANTHER" id="PTHR31885">
    <property type="entry name" value="GH04784P"/>
    <property type="match status" value="1"/>
</dbReference>
<evidence type="ECO:0000313" key="7">
    <source>
        <dbReference type="EMBL" id="HIV74771.1"/>
    </source>
</evidence>
<evidence type="ECO:0000256" key="4">
    <source>
        <dbReference type="ARBA" id="ARBA00022989"/>
    </source>
</evidence>
<dbReference type="AlphaFoldDB" id="A0A9D1TJR9"/>
<accession>A0A9D1TJR9</accession>
<gene>
    <name evidence="7" type="ORF">H9895_06820</name>
</gene>
<feature type="transmembrane region" description="Helical" evidence="6">
    <location>
        <begin position="54"/>
        <end position="72"/>
    </location>
</feature>
<feature type="transmembrane region" description="Helical" evidence="6">
    <location>
        <begin position="164"/>
        <end position="182"/>
    </location>
</feature>
<protein>
    <submittedName>
        <fullName evidence="7">Lysoplasmalogenase</fullName>
    </submittedName>
</protein>
<keyword evidence="5 6" id="KW-0472">Membrane</keyword>
<evidence type="ECO:0000256" key="1">
    <source>
        <dbReference type="ARBA" id="ARBA00004141"/>
    </source>
</evidence>
<evidence type="ECO:0000256" key="6">
    <source>
        <dbReference type="SAM" id="Phobius"/>
    </source>
</evidence>
<dbReference type="EMBL" id="DXHX01000106">
    <property type="protein sequence ID" value="HIV74771.1"/>
    <property type="molecule type" value="Genomic_DNA"/>
</dbReference>
<keyword evidence="3 6" id="KW-0812">Transmembrane</keyword>
<evidence type="ECO:0000313" key="8">
    <source>
        <dbReference type="Proteomes" id="UP000823937"/>
    </source>
</evidence>
<evidence type="ECO:0000256" key="2">
    <source>
        <dbReference type="ARBA" id="ARBA00007375"/>
    </source>
</evidence>
<feature type="transmembrane region" description="Helical" evidence="6">
    <location>
        <begin position="30"/>
        <end position="48"/>
    </location>
</feature>
<dbReference type="InterPro" id="IPR012506">
    <property type="entry name" value="TMEM86B-like"/>
</dbReference>
<sequence>MYIFLMILIIVSMFLYHLIALHFDSKRTKYILKPGTMILIIVLAIYGSSLETTFAKWVVVALCFSLVGDVFLMLEERWFIHGLISFFIAHVFYIIAFWNSFTLHIMSKTSLLVALSLILFSIWFFLFLLRYVKEAGGVQLAIAVASYILVISIMMWSASLAGSSILIVASLLFVISDAILAYDKFRNPFSAAEHMVMITYFTAQLLFAISVGYM</sequence>
<proteinExistence type="inferred from homology"/>
<dbReference type="GO" id="GO:0016787">
    <property type="term" value="F:hydrolase activity"/>
    <property type="evidence" value="ECO:0007669"/>
    <property type="project" value="TreeGrafter"/>
</dbReference>
<comment type="subcellular location">
    <subcellularLocation>
        <location evidence="1">Membrane</location>
        <topology evidence="1">Multi-pass membrane protein</topology>
    </subcellularLocation>
</comment>
<keyword evidence="4 6" id="KW-1133">Transmembrane helix</keyword>
<name>A0A9D1TJR9_9BACI</name>
<comment type="caution">
    <text evidence="7">The sequence shown here is derived from an EMBL/GenBank/DDBJ whole genome shotgun (WGS) entry which is preliminary data.</text>
</comment>
<feature type="transmembrane region" description="Helical" evidence="6">
    <location>
        <begin position="140"/>
        <end position="158"/>
    </location>
</feature>
<reference evidence="7" key="2">
    <citation type="submission" date="2021-04" db="EMBL/GenBank/DDBJ databases">
        <authorList>
            <person name="Gilroy R."/>
        </authorList>
    </citation>
    <scope>NUCLEOTIDE SEQUENCE</scope>
    <source>
        <strain evidence="7">CHK169-2315</strain>
    </source>
</reference>
<dbReference type="Pfam" id="PF07947">
    <property type="entry name" value="YhhN"/>
    <property type="match status" value="1"/>
</dbReference>
<organism evidence="7 8">
    <name type="scientific">Candidatus Pseudogracilibacillus intestinigallinarum</name>
    <dbReference type="NCBI Taxonomy" id="2838742"/>
    <lineage>
        <taxon>Bacteria</taxon>
        <taxon>Bacillati</taxon>
        <taxon>Bacillota</taxon>
        <taxon>Bacilli</taxon>
        <taxon>Bacillales</taxon>
        <taxon>Bacillaceae</taxon>
        <taxon>Pseudogracilibacillus</taxon>
    </lineage>
</organism>
<evidence type="ECO:0000256" key="3">
    <source>
        <dbReference type="ARBA" id="ARBA00022692"/>
    </source>
</evidence>
<feature type="transmembrane region" description="Helical" evidence="6">
    <location>
        <begin position="79"/>
        <end position="98"/>
    </location>
</feature>
<reference evidence="7" key="1">
    <citation type="journal article" date="2021" name="PeerJ">
        <title>Extensive microbial diversity within the chicken gut microbiome revealed by metagenomics and culture.</title>
        <authorList>
            <person name="Gilroy R."/>
            <person name="Ravi A."/>
            <person name="Getino M."/>
            <person name="Pursley I."/>
            <person name="Horton D.L."/>
            <person name="Alikhan N.F."/>
            <person name="Baker D."/>
            <person name="Gharbi K."/>
            <person name="Hall N."/>
            <person name="Watson M."/>
            <person name="Adriaenssens E.M."/>
            <person name="Foster-Nyarko E."/>
            <person name="Jarju S."/>
            <person name="Secka A."/>
            <person name="Antonio M."/>
            <person name="Oren A."/>
            <person name="Chaudhuri R.R."/>
            <person name="La Ragione R."/>
            <person name="Hildebrand F."/>
            <person name="Pallen M.J."/>
        </authorList>
    </citation>
    <scope>NUCLEOTIDE SEQUENCE</scope>
    <source>
        <strain evidence="7">CHK169-2315</strain>
    </source>
</reference>
<dbReference type="GO" id="GO:0016020">
    <property type="term" value="C:membrane"/>
    <property type="evidence" value="ECO:0007669"/>
    <property type="project" value="UniProtKB-SubCell"/>
</dbReference>
<comment type="similarity">
    <text evidence="2">Belongs to the TMEM86 family.</text>
</comment>